<protein>
    <recommendedName>
        <fullName evidence="3">DUF3473 domain-containing protein</fullName>
    </recommendedName>
</protein>
<dbReference type="Proteomes" id="UP000245468">
    <property type="component" value="Chromosome"/>
</dbReference>
<reference evidence="2" key="1">
    <citation type="submission" date="2018-05" db="EMBL/GenBank/DDBJ databases">
        <title>Pseudarcicella sp. HME7025 Genome sequencing and assembly.</title>
        <authorList>
            <person name="Kim H."/>
            <person name="Kang H."/>
            <person name="Joh K."/>
        </authorList>
    </citation>
    <scope>NUCLEOTIDE SEQUENCE [LARGE SCALE GENOMIC DNA]</scope>
    <source>
        <strain evidence="2">HME7025</strain>
    </source>
</reference>
<dbReference type="AlphaFoldDB" id="A0A2S2DXQ1"/>
<dbReference type="GO" id="GO:0005975">
    <property type="term" value="P:carbohydrate metabolic process"/>
    <property type="evidence" value="ECO:0007669"/>
    <property type="project" value="InterPro"/>
</dbReference>
<evidence type="ECO:0000313" key="2">
    <source>
        <dbReference type="Proteomes" id="UP000245468"/>
    </source>
</evidence>
<dbReference type="OrthoDB" id="9806342at2"/>
<dbReference type="Gene3D" id="3.20.20.370">
    <property type="entry name" value="Glycoside hydrolase/deacetylase"/>
    <property type="match status" value="1"/>
</dbReference>
<dbReference type="SUPFAM" id="SSF88713">
    <property type="entry name" value="Glycoside hydrolase/deacetylase"/>
    <property type="match status" value="1"/>
</dbReference>
<dbReference type="RefSeq" id="WP_109324028.1">
    <property type="nucleotide sequence ID" value="NZ_CP029346.1"/>
</dbReference>
<evidence type="ECO:0000313" key="1">
    <source>
        <dbReference type="EMBL" id="AWL10082.1"/>
    </source>
</evidence>
<name>A0A2S2DXQ1_9BACT</name>
<sequence length="264" mass="30569">MKSAPAIILTIDVEECDIPLEYGYDIDLEEQLDQSRKGLEQFMKIISEAQVPCTIFCTGVYAQHNVAWIKDLDTKHELASHGFYHSHFDPKTDLLSSRLLLEELSGRKVVGFRMARMQHVEEADILQAGYTYHSSLNPTWIPGRYNHLKASKLPFFEKGLWNIPASVTPNFRIPLFWLAFKNFPLVIFKQFCKDTLKKHGFLNLYFHPWEFADLSKYPLPAHVSRGSKGELVSKLKSLIRYFQEEGMGEFMTMENFVKQLENGK</sequence>
<gene>
    <name evidence="1" type="ORF">HME7025_02235</name>
</gene>
<dbReference type="EMBL" id="CP029346">
    <property type="protein sequence ID" value="AWL10082.1"/>
    <property type="molecule type" value="Genomic_DNA"/>
</dbReference>
<keyword evidence="2" id="KW-1185">Reference proteome</keyword>
<dbReference type="InterPro" id="IPR011330">
    <property type="entry name" value="Glyco_hydro/deAcase_b/a-brl"/>
</dbReference>
<accession>A0A2S2DXQ1</accession>
<dbReference type="KEGG" id="psez:HME7025_02235"/>
<proteinExistence type="predicted"/>
<organism evidence="1 2">
    <name type="scientific">Aquirufa nivalisilvae</name>
    <dbReference type="NCBI Taxonomy" id="2516557"/>
    <lineage>
        <taxon>Bacteria</taxon>
        <taxon>Pseudomonadati</taxon>
        <taxon>Bacteroidota</taxon>
        <taxon>Cytophagia</taxon>
        <taxon>Cytophagales</taxon>
        <taxon>Flectobacillaceae</taxon>
        <taxon>Aquirufa</taxon>
    </lineage>
</organism>
<evidence type="ECO:0008006" key="3">
    <source>
        <dbReference type="Google" id="ProtNLM"/>
    </source>
</evidence>